<evidence type="ECO:0000256" key="5">
    <source>
        <dbReference type="ARBA" id="ARBA00022729"/>
    </source>
</evidence>
<keyword evidence="6 14" id="KW-1133">Transmembrane helix</keyword>
<feature type="chain" id="PRO_5035215168" description="Ionotropic glutamate receptor C-terminal domain-containing protein" evidence="15">
    <location>
        <begin position="32"/>
        <end position="538"/>
    </location>
</feature>
<evidence type="ECO:0000256" key="2">
    <source>
        <dbReference type="ARBA" id="ARBA00008685"/>
    </source>
</evidence>
<dbReference type="Pfam" id="PF10613">
    <property type="entry name" value="Lig_chan-Glu_bd"/>
    <property type="match status" value="1"/>
</dbReference>
<dbReference type="Proteomes" id="UP000729402">
    <property type="component" value="Unassembled WGS sequence"/>
</dbReference>
<feature type="transmembrane region" description="Helical" evidence="14">
    <location>
        <begin position="229"/>
        <end position="248"/>
    </location>
</feature>
<feature type="transmembrane region" description="Helical" evidence="14">
    <location>
        <begin position="438"/>
        <end position="458"/>
    </location>
</feature>
<keyword evidence="4 14" id="KW-0812">Transmembrane</keyword>
<keyword evidence="7" id="KW-0406">Ion transport</keyword>
<dbReference type="CDD" id="cd13686">
    <property type="entry name" value="GluR_Plant"/>
    <property type="match status" value="1"/>
</dbReference>
<name>A0A8J6BS71_ZIZPA</name>
<feature type="transmembrane region" description="Helical" evidence="14">
    <location>
        <begin position="254"/>
        <end position="275"/>
    </location>
</feature>
<evidence type="ECO:0000256" key="7">
    <source>
        <dbReference type="ARBA" id="ARBA00023065"/>
    </source>
</evidence>
<evidence type="ECO:0000256" key="15">
    <source>
        <dbReference type="SAM" id="SignalP"/>
    </source>
</evidence>
<keyword evidence="11" id="KW-1071">Ligand-gated ion channel</keyword>
<evidence type="ECO:0000256" key="3">
    <source>
        <dbReference type="ARBA" id="ARBA00022448"/>
    </source>
</evidence>
<evidence type="ECO:0000256" key="11">
    <source>
        <dbReference type="ARBA" id="ARBA00023286"/>
    </source>
</evidence>
<keyword evidence="8 14" id="KW-0472">Membrane</keyword>
<keyword evidence="10" id="KW-0325">Glycoprotein</keyword>
<evidence type="ECO:0000256" key="12">
    <source>
        <dbReference type="ARBA" id="ARBA00023303"/>
    </source>
</evidence>
<organism evidence="17 18">
    <name type="scientific">Zizania palustris</name>
    <name type="common">Northern wild rice</name>
    <dbReference type="NCBI Taxonomy" id="103762"/>
    <lineage>
        <taxon>Eukaryota</taxon>
        <taxon>Viridiplantae</taxon>
        <taxon>Streptophyta</taxon>
        <taxon>Embryophyta</taxon>
        <taxon>Tracheophyta</taxon>
        <taxon>Spermatophyta</taxon>
        <taxon>Magnoliopsida</taxon>
        <taxon>Liliopsida</taxon>
        <taxon>Poales</taxon>
        <taxon>Poaceae</taxon>
        <taxon>BOP clade</taxon>
        <taxon>Oryzoideae</taxon>
        <taxon>Oryzeae</taxon>
        <taxon>Zizaniinae</taxon>
        <taxon>Zizania</taxon>
    </lineage>
</organism>
<comment type="similarity">
    <text evidence="2">Belongs to the glutamate-gated ion channel (TC 1.A.10.1) family.</text>
</comment>
<evidence type="ECO:0000256" key="9">
    <source>
        <dbReference type="ARBA" id="ARBA00023170"/>
    </source>
</evidence>
<feature type="signal peptide" evidence="15">
    <location>
        <begin position="1"/>
        <end position="31"/>
    </location>
</feature>
<dbReference type="OrthoDB" id="5984008at2759"/>
<comment type="caution">
    <text evidence="17">The sequence shown here is derived from an EMBL/GenBank/DDBJ whole genome shotgun (WGS) entry which is preliminary data.</text>
</comment>
<keyword evidence="12" id="KW-0407">Ion channel</keyword>
<dbReference type="InterPro" id="IPR019594">
    <property type="entry name" value="Glu/Gly-bd"/>
</dbReference>
<proteinExistence type="inferred from homology"/>
<dbReference type="FunFam" id="3.40.190.10:FF:000150">
    <property type="entry name" value="Glutamate receptor 2.7"/>
    <property type="match status" value="1"/>
</dbReference>
<reference evidence="17" key="1">
    <citation type="journal article" date="2021" name="bioRxiv">
        <title>Whole Genome Assembly and Annotation of Northern Wild Rice, Zizania palustris L., Supports a Whole Genome Duplication in the Zizania Genus.</title>
        <authorList>
            <person name="Haas M."/>
            <person name="Kono T."/>
            <person name="Macchietto M."/>
            <person name="Millas R."/>
            <person name="McGilp L."/>
            <person name="Shao M."/>
            <person name="Duquette J."/>
            <person name="Hirsch C.N."/>
            <person name="Kimball J."/>
        </authorList>
    </citation>
    <scope>NUCLEOTIDE SEQUENCE</scope>
    <source>
        <tissue evidence="17">Fresh leaf tissue</tissue>
    </source>
</reference>
<evidence type="ECO:0000259" key="16">
    <source>
        <dbReference type="SMART" id="SM00079"/>
    </source>
</evidence>
<evidence type="ECO:0000256" key="1">
    <source>
        <dbReference type="ARBA" id="ARBA00004141"/>
    </source>
</evidence>
<dbReference type="Pfam" id="PF00060">
    <property type="entry name" value="Lig_chan"/>
    <property type="match status" value="1"/>
</dbReference>
<evidence type="ECO:0000313" key="17">
    <source>
        <dbReference type="EMBL" id="KAG8093764.1"/>
    </source>
</evidence>
<evidence type="ECO:0000313" key="18">
    <source>
        <dbReference type="Proteomes" id="UP000729402"/>
    </source>
</evidence>
<gene>
    <name evidence="17" type="ORF">GUJ93_ZPchr0012g19879</name>
</gene>
<dbReference type="InterPro" id="IPR015683">
    <property type="entry name" value="Ionotropic_Glu_rcpt"/>
</dbReference>
<dbReference type="SMART" id="SM00079">
    <property type="entry name" value="PBPe"/>
    <property type="match status" value="1"/>
</dbReference>
<evidence type="ECO:0000256" key="4">
    <source>
        <dbReference type="ARBA" id="ARBA00022692"/>
    </source>
</evidence>
<dbReference type="AlphaFoldDB" id="A0A8J6BS71"/>
<feature type="region of interest" description="Disordered" evidence="13">
    <location>
        <begin position="487"/>
        <end position="538"/>
    </location>
</feature>
<comment type="subcellular location">
    <subcellularLocation>
        <location evidence="1">Membrane</location>
        <topology evidence="1">Multi-pass membrane protein</topology>
    </subcellularLocation>
</comment>
<evidence type="ECO:0000256" key="13">
    <source>
        <dbReference type="SAM" id="MobiDB-lite"/>
    </source>
</evidence>
<evidence type="ECO:0000256" key="6">
    <source>
        <dbReference type="ARBA" id="ARBA00022989"/>
    </source>
</evidence>
<dbReference type="InterPro" id="IPR001320">
    <property type="entry name" value="Iontro_rcpt_C"/>
</dbReference>
<keyword evidence="5 15" id="KW-0732">Signal</keyword>
<dbReference type="GO" id="GO:0015276">
    <property type="term" value="F:ligand-gated monoatomic ion channel activity"/>
    <property type="evidence" value="ECO:0007669"/>
    <property type="project" value="InterPro"/>
</dbReference>
<keyword evidence="3" id="KW-0813">Transport</keyword>
<sequence>MEERRLRRRRRGQAVAALLVLLLTLETSAAAASVPVAEEAFGVGPRGSDSPFNETKGMDAGTKRKLGALPRGFEKKLKIAVPWKQGFKAFLNVTDQGVSGYCIDVFEAIVNKLPHHLSYEFVVFNGTTYDLLVRNVYSGIYDAAVGDITITSERASLVDFTMPYTESGVSLLVLTENDTKSTIEWIFLKPLTWELWVATVLFFMFTALVIWMIERPRNLEYQGPRSRQLFTALYFSFSTLTFSHSPIIKSPLSKFVVVIWCFVVLVLVQSYTASLSSILTAKRLRPAVTDLDQLLFDDDYVGYQDISFVRSLLINHGFSETRLRPYRKKQEYAEALRKGSKNGGVSAIVEEIPYITSFLSDPQYKQDFQMLNRIYKTPGFGFVFRNGFPLVHNLSTAILDLTSGDDGLRMEAKWFGTADSPRYGIPSSDSTPLNLRSFSGLFIITGCISALMLSISIFKSAVTRYTIPRDFDAQNAQAHQGSNLAQNIMDNDSVPDQPHHEIGIDDSQDIHGSIQSAGGQEPASAQDGSVPANSTRNR</sequence>
<evidence type="ECO:0000256" key="14">
    <source>
        <dbReference type="SAM" id="Phobius"/>
    </source>
</evidence>
<feature type="domain" description="Ionotropic glutamate receptor C-terminal" evidence="16">
    <location>
        <begin position="76"/>
        <end position="417"/>
    </location>
</feature>
<evidence type="ECO:0000256" key="10">
    <source>
        <dbReference type="ARBA" id="ARBA00023180"/>
    </source>
</evidence>
<keyword evidence="18" id="KW-1185">Reference proteome</keyword>
<dbReference type="GO" id="GO:0016020">
    <property type="term" value="C:membrane"/>
    <property type="evidence" value="ECO:0007669"/>
    <property type="project" value="UniProtKB-SubCell"/>
</dbReference>
<dbReference type="FunFam" id="1.10.287.70:FF:000037">
    <property type="entry name" value="Glutamate receptor"/>
    <property type="match status" value="1"/>
</dbReference>
<protein>
    <recommendedName>
        <fullName evidence="16">Ionotropic glutamate receptor C-terminal domain-containing protein</fullName>
    </recommendedName>
</protein>
<reference evidence="17" key="2">
    <citation type="submission" date="2021-02" db="EMBL/GenBank/DDBJ databases">
        <authorList>
            <person name="Kimball J.A."/>
            <person name="Haas M.W."/>
            <person name="Macchietto M."/>
            <person name="Kono T."/>
            <person name="Duquette J."/>
            <person name="Shao M."/>
        </authorList>
    </citation>
    <scope>NUCLEOTIDE SEQUENCE</scope>
    <source>
        <tissue evidence="17">Fresh leaf tissue</tissue>
    </source>
</reference>
<dbReference type="PANTHER" id="PTHR18966">
    <property type="entry name" value="IONOTROPIC GLUTAMATE RECEPTOR"/>
    <property type="match status" value="1"/>
</dbReference>
<keyword evidence="9" id="KW-0675">Receptor</keyword>
<accession>A0A8J6BS71</accession>
<feature type="transmembrane region" description="Helical" evidence="14">
    <location>
        <begin position="193"/>
        <end position="213"/>
    </location>
</feature>
<dbReference type="EMBL" id="JAAALK010000080">
    <property type="protein sequence ID" value="KAG8093764.1"/>
    <property type="molecule type" value="Genomic_DNA"/>
</dbReference>
<evidence type="ECO:0000256" key="8">
    <source>
        <dbReference type="ARBA" id="ARBA00023136"/>
    </source>
</evidence>